<feature type="transmembrane region" description="Helical" evidence="7">
    <location>
        <begin position="6"/>
        <end position="28"/>
    </location>
</feature>
<feature type="transmembrane region" description="Helical" evidence="7">
    <location>
        <begin position="247"/>
        <end position="269"/>
    </location>
</feature>
<keyword evidence="9" id="KW-1185">Reference proteome</keyword>
<dbReference type="HOGENOM" id="CLU_028824_1_0_1"/>
<reference evidence="9" key="1">
    <citation type="submission" date="2011-08" db="EMBL/GenBank/DDBJ databases">
        <authorList>
            <person name="Rombauts S."/>
        </authorList>
    </citation>
    <scope>NUCLEOTIDE SEQUENCE</scope>
    <source>
        <strain evidence="9">London</strain>
    </source>
</reference>
<accession>T1K0M5</accession>
<comment type="subcellular location">
    <subcellularLocation>
        <location evidence="1">Endomembrane system</location>
        <topology evidence="1">Multi-pass membrane protein</topology>
    </subcellularLocation>
    <subcellularLocation>
        <location evidence="2">Golgi apparatus membrane</location>
    </subcellularLocation>
</comment>
<evidence type="ECO:0008006" key="10">
    <source>
        <dbReference type="Google" id="ProtNLM"/>
    </source>
</evidence>
<organism evidence="8 9">
    <name type="scientific">Tetranychus urticae</name>
    <name type="common">Two-spotted spider mite</name>
    <dbReference type="NCBI Taxonomy" id="32264"/>
    <lineage>
        <taxon>Eukaryota</taxon>
        <taxon>Metazoa</taxon>
        <taxon>Ecdysozoa</taxon>
        <taxon>Arthropoda</taxon>
        <taxon>Chelicerata</taxon>
        <taxon>Arachnida</taxon>
        <taxon>Acari</taxon>
        <taxon>Acariformes</taxon>
        <taxon>Trombidiformes</taxon>
        <taxon>Prostigmata</taxon>
        <taxon>Eleutherengona</taxon>
        <taxon>Raphignathae</taxon>
        <taxon>Tetranychoidea</taxon>
        <taxon>Tetranychidae</taxon>
        <taxon>Tetranychus</taxon>
    </lineage>
</organism>
<keyword evidence="4 7" id="KW-1133">Transmembrane helix</keyword>
<dbReference type="PANTHER" id="PTHR16133">
    <property type="entry name" value="SOLUTE CARRIER FAMILY 39 ZINC TRANSPORTER , MEMBER 9-RELATED"/>
    <property type="match status" value="1"/>
</dbReference>
<dbReference type="EnsemblMetazoa" id="tetur03g08340.1">
    <property type="protein sequence ID" value="tetur03g08340.1"/>
    <property type="gene ID" value="tetur03g08340"/>
</dbReference>
<feature type="transmembrane region" description="Helical" evidence="7">
    <location>
        <begin position="35"/>
        <end position="55"/>
    </location>
</feature>
<protein>
    <recommendedName>
        <fullName evidence="10">Zinc transporter ZIP9</fullName>
    </recommendedName>
</protein>
<proteinExistence type="predicted"/>
<feature type="transmembrane region" description="Helical" evidence="7">
    <location>
        <begin position="183"/>
        <end position="204"/>
    </location>
</feature>
<evidence type="ECO:0000313" key="8">
    <source>
        <dbReference type="EnsemblMetazoa" id="tetur03g08340.1"/>
    </source>
</evidence>
<dbReference type="GO" id="GO:0000139">
    <property type="term" value="C:Golgi membrane"/>
    <property type="evidence" value="ECO:0007669"/>
    <property type="project" value="UniProtKB-SubCell"/>
</dbReference>
<evidence type="ECO:0000256" key="4">
    <source>
        <dbReference type="ARBA" id="ARBA00022989"/>
    </source>
</evidence>
<sequence>MEQLTMLTLLAFSMLFGSYFAGTVPLVFNFSEEKIRFLTILGSGILVGTALSVIIPEGVNTIYASAYKNHLKASASSTLKEVEDLPHSVIGLSLLIGFAFMLVIDQFATRHTSSASYSTLSTTSDNNLETGGVGSDNSHVIRPSRKASSSKITATIGLVVHAAADGVALGAAATTSHTDVEMIVFFAIMLHKAPAAFGLITFLMHEGVDRKKLRNHLLAFSLAAPVGAFVTYFAINESAQETLSDYNATGVAMLFSGGTFLYVATVHVLPEIIHHQALKLSELLTLVGGSLLPSLLTVKHHH</sequence>
<name>T1K0M5_TETUR</name>
<evidence type="ECO:0000256" key="6">
    <source>
        <dbReference type="ARBA" id="ARBA00023136"/>
    </source>
</evidence>
<dbReference type="KEGG" id="tut:107372302"/>
<evidence type="ECO:0000256" key="2">
    <source>
        <dbReference type="ARBA" id="ARBA00004394"/>
    </source>
</evidence>
<dbReference type="OMA" id="DDFPSIC"/>
<dbReference type="Proteomes" id="UP000015104">
    <property type="component" value="Unassembled WGS sequence"/>
</dbReference>
<evidence type="ECO:0000256" key="3">
    <source>
        <dbReference type="ARBA" id="ARBA00022692"/>
    </source>
</evidence>
<dbReference type="STRING" id="32264.T1K0M5"/>
<evidence type="ECO:0000313" key="9">
    <source>
        <dbReference type="Proteomes" id="UP000015104"/>
    </source>
</evidence>
<dbReference type="eggNOG" id="KOG3907">
    <property type="taxonomic scope" value="Eukaryota"/>
</dbReference>
<dbReference type="Pfam" id="PF02535">
    <property type="entry name" value="Zip"/>
    <property type="match status" value="1"/>
</dbReference>
<evidence type="ECO:0000256" key="7">
    <source>
        <dbReference type="SAM" id="Phobius"/>
    </source>
</evidence>
<feature type="transmembrane region" description="Helical" evidence="7">
    <location>
        <begin position="152"/>
        <end position="171"/>
    </location>
</feature>
<evidence type="ECO:0000256" key="1">
    <source>
        <dbReference type="ARBA" id="ARBA00004127"/>
    </source>
</evidence>
<reference evidence="8" key="2">
    <citation type="submission" date="2015-06" db="UniProtKB">
        <authorList>
            <consortium name="EnsemblMetazoa"/>
        </authorList>
    </citation>
    <scope>IDENTIFICATION</scope>
</reference>
<dbReference type="InterPro" id="IPR003689">
    <property type="entry name" value="ZIP"/>
</dbReference>
<dbReference type="EMBL" id="CAEY01001145">
    <property type="status" value="NOT_ANNOTATED_CDS"/>
    <property type="molecule type" value="Genomic_DNA"/>
</dbReference>
<dbReference type="OrthoDB" id="19859at2759"/>
<dbReference type="InterPro" id="IPR045891">
    <property type="entry name" value="ZIP9"/>
</dbReference>
<feature type="transmembrane region" description="Helical" evidence="7">
    <location>
        <begin position="85"/>
        <end position="104"/>
    </location>
</feature>
<keyword evidence="5" id="KW-0333">Golgi apparatus</keyword>
<keyword evidence="3 7" id="KW-0812">Transmembrane</keyword>
<evidence type="ECO:0000256" key="5">
    <source>
        <dbReference type="ARBA" id="ARBA00023034"/>
    </source>
</evidence>
<dbReference type="GO" id="GO:0006829">
    <property type="term" value="P:zinc ion transport"/>
    <property type="evidence" value="ECO:0007669"/>
    <property type="project" value="InterPro"/>
</dbReference>
<feature type="transmembrane region" description="Helical" evidence="7">
    <location>
        <begin position="216"/>
        <end position="235"/>
    </location>
</feature>
<dbReference type="GO" id="GO:0046873">
    <property type="term" value="F:metal ion transmembrane transporter activity"/>
    <property type="evidence" value="ECO:0007669"/>
    <property type="project" value="InterPro"/>
</dbReference>
<gene>
    <name evidence="8" type="primary">107372302</name>
</gene>
<keyword evidence="6 7" id="KW-0472">Membrane</keyword>
<dbReference type="AlphaFoldDB" id="T1K0M5"/>
<dbReference type="PANTHER" id="PTHR16133:SF0">
    <property type="entry name" value="ZINC_IRON REGULATED TRANSPORTER-RELATED PROTEIN 102B, ISOFORM E"/>
    <property type="match status" value="1"/>
</dbReference>